<protein>
    <submittedName>
        <fullName evidence="2">Uncharacterized protein</fullName>
    </submittedName>
</protein>
<dbReference type="RefSeq" id="WP_183413359.1">
    <property type="nucleotide sequence ID" value="NZ_JACHYB010000001.1"/>
</dbReference>
<organism evidence="2 3">
    <name type="scientific">Microbacter margulisiae</name>
    <dbReference type="NCBI Taxonomy" id="1350067"/>
    <lineage>
        <taxon>Bacteria</taxon>
        <taxon>Pseudomonadati</taxon>
        <taxon>Bacteroidota</taxon>
        <taxon>Bacteroidia</taxon>
        <taxon>Bacteroidales</taxon>
        <taxon>Porphyromonadaceae</taxon>
        <taxon>Microbacter</taxon>
    </lineage>
</organism>
<dbReference type="Proteomes" id="UP000544222">
    <property type="component" value="Unassembled WGS sequence"/>
</dbReference>
<reference evidence="2 3" key="1">
    <citation type="submission" date="2020-08" db="EMBL/GenBank/DDBJ databases">
        <title>Genomic Encyclopedia of Type Strains, Phase IV (KMG-IV): sequencing the most valuable type-strain genomes for metagenomic binning, comparative biology and taxonomic classification.</title>
        <authorList>
            <person name="Goeker M."/>
        </authorList>
    </citation>
    <scope>NUCLEOTIDE SEQUENCE [LARGE SCALE GENOMIC DNA]</scope>
    <source>
        <strain evidence="2 3">DSM 27471</strain>
    </source>
</reference>
<feature type="compositionally biased region" description="Basic residues" evidence="1">
    <location>
        <begin position="42"/>
        <end position="57"/>
    </location>
</feature>
<evidence type="ECO:0000313" key="3">
    <source>
        <dbReference type="Proteomes" id="UP000544222"/>
    </source>
</evidence>
<accession>A0A7W5DRW9</accession>
<gene>
    <name evidence="2" type="ORF">FHX64_001776</name>
</gene>
<comment type="caution">
    <text evidence="2">The sequence shown here is derived from an EMBL/GenBank/DDBJ whole genome shotgun (WGS) entry which is preliminary data.</text>
</comment>
<evidence type="ECO:0000313" key="2">
    <source>
        <dbReference type="EMBL" id="MBB3187613.1"/>
    </source>
</evidence>
<sequence>MPHMNGTGPEGKGKQTGRNLGACHRDTAGEETSYHLGTGMGMRRKSGNGTGKGKRLKSAGNLY</sequence>
<dbReference type="AlphaFoldDB" id="A0A7W5DRW9"/>
<dbReference type="InterPro" id="IPR035205">
    <property type="entry name" value="DUF5320"/>
</dbReference>
<name>A0A7W5DRW9_9PORP</name>
<keyword evidence="3" id="KW-1185">Reference proteome</keyword>
<proteinExistence type="predicted"/>
<dbReference type="EMBL" id="JACHYB010000001">
    <property type="protein sequence ID" value="MBB3187613.1"/>
    <property type="molecule type" value="Genomic_DNA"/>
</dbReference>
<evidence type="ECO:0000256" key="1">
    <source>
        <dbReference type="SAM" id="MobiDB-lite"/>
    </source>
</evidence>
<feature type="region of interest" description="Disordered" evidence="1">
    <location>
        <begin position="1"/>
        <end position="63"/>
    </location>
</feature>
<dbReference type="Pfam" id="PF17253">
    <property type="entry name" value="DUF5320"/>
    <property type="match status" value="1"/>
</dbReference>